<proteinExistence type="predicted"/>
<keyword evidence="1" id="KW-0479">Metal-binding</keyword>
<evidence type="ECO:0000259" key="4">
    <source>
        <dbReference type="Pfam" id="PF00149"/>
    </source>
</evidence>
<feature type="domain" description="Calcineurin-like phosphoesterase" evidence="4">
    <location>
        <begin position="64"/>
        <end position="253"/>
    </location>
</feature>
<dbReference type="InterPro" id="IPR051158">
    <property type="entry name" value="Metallophosphoesterase_sf"/>
</dbReference>
<dbReference type="AlphaFoldDB" id="A0A3B0TYG7"/>
<dbReference type="InterPro" id="IPR004843">
    <property type="entry name" value="Calcineurin-like_PHP"/>
</dbReference>
<dbReference type="GO" id="GO:0008758">
    <property type="term" value="F:UDP-2,3-diacylglucosamine hydrolase activity"/>
    <property type="evidence" value="ECO:0007669"/>
    <property type="project" value="TreeGrafter"/>
</dbReference>
<organism evidence="5">
    <name type="scientific">hydrothermal vent metagenome</name>
    <dbReference type="NCBI Taxonomy" id="652676"/>
    <lineage>
        <taxon>unclassified sequences</taxon>
        <taxon>metagenomes</taxon>
        <taxon>ecological metagenomes</taxon>
    </lineage>
</organism>
<dbReference type="CDD" id="cd07385">
    <property type="entry name" value="MPP_YkuE_C"/>
    <property type="match status" value="1"/>
</dbReference>
<dbReference type="PROSITE" id="PS51318">
    <property type="entry name" value="TAT"/>
    <property type="match status" value="1"/>
</dbReference>
<name>A0A3B0TYG7_9ZZZZ</name>
<dbReference type="Gene3D" id="3.60.21.10">
    <property type="match status" value="1"/>
</dbReference>
<protein>
    <submittedName>
        <fullName evidence="5">Ser/Thr protein phosphatase family protein</fullName>
    </submittedName>
</protein>
<dbReference type="InterPro" id="IPR006311">
    <property type="entry name" value="TAT_signal"/>
</dbReference>
<feature type="transmembrane region" description="Helical" evidence="3">
    <location>
        <begin position="19"/>
        <end position="39"/>
    </location>
</feature>
<reference evidence="5" key="1">
    <citation type="submission" date="2018-06" db="EMBL/GenBank/DDBJ databases">
        <authorList>
            <person name="Zhirakovskaya E."/>
        </authorList>
    </citation>
    <scope>NUCLEOTIDE SEQUENCE</scope>
</reference>
<evidence type="ECO:0000256" key="2">
    <source>
        <dbReference type="ARBA" id="ARBA00022801"/>
    </source>
</evidence>
<dbReference type="PANTHER" id="PTHR31302:SF31">
    <property type="entry name" value="PHOSPHODIESTERASE YAEI"/>
    <property type="match status" value="1"/>
</dbReference>
<keyword evidence="3" id="KW-1133">Transmembrane helix</keyword>
<dbReference type="GO" id="GO:0016020">
    <property type="term" value="C:membrane"/>
    <property type="evidence" value="ECO:0007669"/>
    <property type="project" value="GOC"/>
</dbReference>
<dbReference type="GO" id="GO:0009245">
    <property type="term" value="P:lipid A biosynthetic process"/>
    <property type="evidence" value="ECO:0007669"/>
    <property type="project" value="TreeGrafter"/>
</dbReference>
<sequence>MTETQIPASERHRPTRRGLLKALAGLVLAGTALAGYGFAVEPLLRLAVTRYRFNPPGWPADLRLKIAVLADIHAIEPWMPASRVAGIAERTNSLGADMVLLLGDFVSTMRVSTGPVAAADWAAALAGLRAPLGVHAILGNHDWWSDAGAQRRRQGPTEAANALEAAGIPVYENDAVRLTKDGRGFWLAGLGDQLAFDNGVVNGHRVFSGVDDLDATLAQVTDDAPVLLMAHEPDIFPTVPDRVALTLCGHTHGGQVRLFGYSPVVPSSYGNRFAYGHIVETGRHLLVSGGLGSSIVPLRFGVPPEIVLIELGGGDG</sequence>
<evidence type="ECO:0000256" key="1">
    <source>
        <dbReference type="ARBA" id="ARBA00022723"/>
    </source>
</evidence>
<dbReference type="Pfam" id="PF00149">
    <property type="entry name" value="Metallophos"/>
    <property type="match status" value="1"/>
</dbReference>
<evidence type="ECO:0000256" key="3">
    <source>
        <dbReference type="SAM" id="Phobius"/>
    </source>
</evidence>
<dbReference type="SUPFAM" id="SSF56300">
    <property type="entry name" value="Metallo-dependent phosphatases"/>
    <property type="match status" value="1"/>
</dbReference>
<keyword evidence="3" id="KW-0812">Transmembrane</keyword>
<keyword evidence="3" id="KW-0472">Membrane</keyword>
<keyword evidence="2" id="KW-0378">Hydrolase</keyword>
<gene>
    <name evidence="5" type="ORF">MNBD_ALPHA09-1757</name>
</gene>
<dbReference type="PANTHER" id="PTHR31302">
    <property type="entry name" value="TRANSMEMBRANE PROTEIN WITH METALLOPHOSPHOESTERASE DOMAIN-RELATED"/>
    <property type="match status" value="1"/>
</dbReference>
<accession>A0A3B0TYG7</accession>
<evidence type="ECO:0000313" key="5">
    <source>
        <dbReference type="EMBL" id="VAW13584.1"/>
    </source>
</evidence>
<dbReference type="InterPro" id="IPR029052">
    <property type="entry name" value="Metallo-depent_PP-like"/>
</dbReference>
<dbReference type="GO" id="GO:0046872">
    <property type="term" value="F:metal ion binding"/>
    <property type="evidence" value="ECO:0007669"/>
    <property type="project" value="UniProtKB-KW"/>
</dbReference>
<dbReference type="EMBL" id="UOEM01000062">
    <property type="protein sequence ID" value="VAW13584.1"/>
    <property type="molecule type" value="Genomic_DNA"/>
</dbReference>